<evidence type="ECO:0000256" key="1">
    <source>
        <dbReference type="ARBA" id="ARBA00005091"/>
    </source>
</evidence>
<keyword evidence="7" id="KW-0456">Lyase</keyword>
<evidence type="ECO:0000256" key="2">
    <source>
        <dbReference type="ARBA" id="ARBA00009667"/>
    </source>
</evidence>
<dbReference type="GO" id="GO:0016829">
    <property type="term" value="F:lyase activity"/>
    <property type="evidence" value="ECO:0007669"/>
    <property type="project" value="UniProtKB-KW"/>
</dbReference>
<evidence type="ECO:0000256" key="11">
    <source>
        <dbReference type="RuleBase" id="RU003657"/>
    </source>
</evidence>
<dbReference type="Proteomes" id="UP001208540">
    <property type="component" value="Unassembled WGS sequence"/>
</dbReference>
<dbReference type="PANTHER" id="PTHR21235:SF2">
    <property type="entry name" value="IMIDAZOLE GLYCEROL PHOSPHATE SYNTHASE HISHF"/>
    <property type="match status" value="1"/>
</dbReference>
<comment type="catalytic activity">
    <reaction evidence="10">
        <text>5-[(5-phospho-1-deoxy-D-ribulos-1-ylimino)methylamino]-1-(5-phospho-beta-D-ribosyl)imidazole-4-carboxamide + L-glutamine = D-erythro-1-(imidazol-4-yl)glycerol 3-phosphate + 5-amino-1-(5-phospho-beta-D-ribosyl)imidazole-4-carboxamide + L-glutamate + H(+)</text>
        <dbReference type="Rhea" id="RHEA:24793"/>
        <dbReference type="ChEBI" id="CHEBI:15378"/>
        <dbReference type="ChEBI" id="CHEBI:29985"/>
        <dbReference type="ChEBI" id="CHEBI:58278"/>
        <dbReference type="ChEBI" id="CHEBI:58359"/>
        <dbReference type="ChEBI" id="CHEBI:58475"/>
        <dbReference type="ChEBI" id="CHEBI:58525"/>
        <dbReference type="EC" id="4.3.2.10"/>
    </reaction>
</comment>
<dbReference type="GO" id="GO:0000107">
    <property type="term" value="F:imidazoleglycerol-phosphate synthase activity"/>
    <property type="evidence" value="ECO:0007669"/>
    <property type="project" value="InterPro"/>
</dbReference>
<dbReference type="AlphaFoldDB" id="A0AAW5VFY3"/>
<organism evidence="13 14">
    <name type="scientific">Leptospira soteropolitanensis</name>
    <dbReference type="NCBI Taxonomy" id="2950025"/>
    <lineage>
        <taxon>Bacteria</taxon>
        <taxon>Pseudomonadati</taxon>
        <taxon>Spirochaetota</taxon>
        <taxon>Spirochaetia</taxon>
        <taxon>Leptospirales</taxon>
        <taxon>Leptospiraceae</taxon>
        <taxon>Leptospira</taxon>
    </lineage>
</organism>
<evidence type="ECO:0000256" key="3">
    <source>
        <dbReference type="ARBA" id="ARBA00011152"/>
    </source>
</evidence>
<evidence type="ECO:0000256" key="8">
    <source>
        <dbReference type="ARBA" id="ARBA00025475"/>
    </source>
</evidence>
<dbReference type="InterPro" id="IPR004651">
    <property type="entry name" value="HisF"/>
</dbReference>
<dbReference type="Gene3D" id="3.20.20.70">
    <property type="entry name" value="Aldolase class I"/>
    <property type="match status" value="1"/>
</dbReference>
<dbReference type="SUPFAM" id="SSF51366">
    <property type="entry name" value="Ribulose-phoshate binding barrel"/>
    <property type="match status" value="1"/>
</dbReference>
<comment type="function">
    <text evidence="8">IGPS catalyzes the conversion of PRFAR and glutamine to IGP, AICAR and glutamate. The HisF subunit catalyzes the cyclization activity that produces IGP and AICAR from PRFAR using the ammonia provided by the HisH subunit.</text>
</comment>
<dbReference type="EMBL" id="JAMQPM010000004">
    <property type="protein sequence ID" value="MCW7526883.1"/>
    <property type="molecule type" value="Genomic_DNA"/>
</dbReference>
<evidence type="ECO:0000313" key="15">
    <source>
        <dbReference type="Proteomes" id="UP001208912"/>
    </source>
</evidence>
<name>A0AAW5VFY3_9LEPT</name>
<comment type="caution">
    <text evidence="13">The sequence shown here is derived from an EMBL/GenBank/DDBJ whole genome shotgun (WGS) entry which is preliminary data.</text>
</comment>
<sequence length="258" mass="27775">MVKVRIIPTLLWKDLGLVKGVGFNSWRRIGSLLPAIKVFNARDVDELILNDISASVSGQSPDFDTLEGVSNESYVPFTVGGGIQSVEDITKVLRYGADKVSINSSAYTNPRIIEESAKKFGSQCVVASVDVKHSPDGYLCYSHSGTKNTGRKVIDWVKELESRGAGEILLTSIDRDGSMEGYDLELISLVTSNVKIPVIASGGAGNYQDMVDAILIGKASAVAAASIFQFTDQTPAEAKKYLYKAGVSVRKNFEIGIS</sequence>
<dbReference type="GO" id="GO:0000105">
    <property type="term" value="P:L-histidine biosynthetic process"/>
    <property type="evidence" value="ECO:0007669"/>
    <property type="project" value="UniProtKB-KW"/>
</dbReference>
<dbReference type="PANTHER" id="PTHR21235">
    <property type="entry name" value="IMIDAZOLE GLYCEROL PHOSPHATE SYNTHASE SUBUNIT HISF/H IGP SYNTHASE SUBUNIT HISF/H"/>
    <property type="match status" value="1"/>
</dbReference>
<dbReference type="Pfam" id="PF00977">
    <property type="entry name" value="His_biosynth"/>
    <property type="match status" value="1"/>
</dbReference>
<dbReference type="RefSeq" id="WP_265352088.1">
    <property type="nucleotide sequence ID" value="NZ_JAMQPL010000004.1"/>
</dbReference>
<evidence type="ECO:0000256" key="6">
    <source>
        <dbReference type="ARBA" id="ARBA00023102"/>
    </source>
</evidence>
<comment type="subunit">
    <text evidence="3">Heterodimer of HisH and HisF.</text>
</comment>
<evidence type="ECO:0000256" key="10">
    <source>
        <dbReference type="ARBA" id="ARBA00047838"/>
    </source>
</evidence>
<evidence type="ECO:0000313" key="12">
    <source>
        <dbReference type="EMBL" id="MCW7526883.1"/>
    </source>
</evidence>
<gene>
    <name evidence="12" type="ORF">ND861_11050</name>
    <name evidence="13" type="ORF">ND862_10915</name>
</gene>
<evidence type="ECO:0000313" key="14">
    <source>
        <dbReference type="Proteomes" id="UP001208540"/>
    </source>
</evidence>
<reference evidence="13 15" key="1">
    <citation type="submission" date="2022-06" db="EMBL/GenBank/DDBJ databases">
        <title>Leptospira isolates from biofilms formed at urban environments.</title>
        <authorList>
            <person name="Ribeiro P.S."/>
            <person name="Sousa T."/>
            <person name="Carvalho N."/>
            <person name="Aburjaile F."/>
            <person name="Neves F."/>
            <person name="Oliveira D."/>
            <person name="Blanco L."/>
            <person name="Lima J."/>
            <person name="Costa F."/>
            <person name="Brenig B."/>
            <person name="Soares S."/>
            <person name="Ramos R."/>
            <person name="Goes-Neto A."/>
            <person name="Matiuzzi M."/>
            <person name="Azevedo V."/>
            <person name="Ristow P."/>
        </authorList>
    </citation>
    <scope>NUCLEOTIDE SEQUENCE</scope>
    <source>
        <strain evidence="12 15">VSF19</strain>
        <strain evidence="13">VSF20</strain>
    </source>
</reference>
<dbReference type="InterPro" id="IPR050064">
    <property type="entry name" value="IGPS_HisA/HisF"/>
</dbReference>
<keyword evidence="15" id="KW-1185">Reference proteome</keyword>
<dbReference type="InterPro" id="IPR006062">
    <property type="entry name" value="His_biosynth"/>
</dbReference>
<protein>
    <recommendedName>
        <fullName evidence="4">imidazole glycerol-phosphate synthase</fullName>
        <ecNumber evidence="4">4.3.2.10</ecNumber>
    </recommendedName>
    <alternativeName>
        <fullName evidence="9">IGP synthase cyclase subunit</fullName>
    </alternativeName>
</protein>
<keyword evidence="5 11" id="KW-0028">Amino-acid biosynthesis</keyword>
<dbReference type="CDD" id="cd04731">
    <property type="entry name" value="HisF"/>
    <property type="match status" value="1"/>
</dbReference>
<comment type="pathway">
    <text evidence="1">Amino-acid biosynthesis; L-histidine biosynthesis; L-histidine from 5-phospho-alpha-D-ribose 1-diphosphate: step 5/9.</text>
</comment>
<comment type="similarity">
    <text evidence="2 11">Belongs to the HisA/HisF family.</text>
</comment>
<dbReference type="EC" id="4.3.2.10" evidence="4"/>
<dbReference type="Proteomes" id="UP001208912">
    <property type="component" value="Unassembled WGS sequence"/>
</dbReference>
<evidence type="ECO:0000313" key="13">
    <source>
        <dbReference type="EMBL" id="MCW7530728.1"/>
    </source>
</evidence>
<accession>A0AAW5VFY3</accession>
<dbReference type="EMBL" id="JAMQPL010000004">
    <property type="protein sequence ID" value="MCW7530728.1"/>
    <property type="molecule type" value="Genomic_DNA"/>
</dbReference>
<proteinExistence type="inferred from homology"/>
<keyword evidence="6 11" id="KW-0368">Histidine biosynthesis</keyword>
<dbReference type="InterPro" id="IPR013785">
    <property type="entry name" value="Aldolase_TIM"/>
</dbReference>
<evidence type="ECO:0000256" key="5">
    <source>
        <dbReference type="ARBA" id="ARBA00022605"/>
    </source>
</evidence>
<evidence type="ECO:0000256" key="4">
    <source>
        <dbReference type="ARBA" id="ARBA00012809"/>
    </source>
</evidence>
<evidence type="ECO:0000256" key="7">
    <source>
        <dbReference type="ARBA" id="ARBA00023239"/>
    </source>
</evidence>
<evidence type="ECO:0000256" key="9">
    <source>
        <dbReference type="ARBA" id="ARBA00030264"/>
    </source>
</evidence>
<dbReference type="InterPro" id="IPR011060">
    <property type="entry name" value="RibuloseP-bd_barrel"/>
</dbReference>